<feature type="binding site" description="axial binding residue" evidence="3">
    <location>
        <position position="304"/>
    </location>
    <ligand>
        <name>heme</name>
        <dbReference type="ChEBI" id="CHEBI:30413"/>
    </ligand>
    <ligandPart>
        <name>Fe</name>
        <dbReference type="ChEBI" id="CHEBI:18248"/>
    </ligandPart>
</feature>
<protein>
    <submittedName>
        <fullName evidence="6">Uncharacterized protein</fullName>
    </submittedName>
</protein>
<evidence type="ECO:0000313" key="7">
    <source>
        <dbReference type="Proteomes" id="UP001189122"/>
    </source>
</evidence>
<dbReference type="PANTHER" id="PTHR24286:SF169">
    <property type="entry name" value="CYTOCHROME P450 85A1"/>
    <property type="match status" value="1"/>
</dbReference>
<reference evidence="6 7" key="1">
    <citation type="submission" date="2019-12" db="EMBL/GenBank/DDBJ databases">
        <authorList>
            <person name="Scholz U."/>
            <person name="Mascher M."/>
            <person name="Fiebig A."/>
        </authorList>
    </citation>
    <scope>NUCLEOTIDE SEQUENCE</scope>
</reference>
<sequence length="354" mass="40509">MGWPVVGETIEFLRRGPDFMKKQRARYGSLFTSHLLGSPTVVSTDLEVNRWILMNEGKGLVPGYPRAMAVILGEGNVSAVHGPSIALPAKRRRSSRRSSSRSFGDPLSPVNLPGTAYRRGLQGGGDILSFLLREEERQEEQEVHRTRPKLTDDQTIDLLVTIMYTGFEAVSSTVTMVVKYLHDHPSALQELRNEYSEIGRRKSSPDEALTWEDYTSMSFTRAVILETMRLATIVNGVMRKTTKDIPINGFVIPKGWRILVYVRESNYDSLRYPMSLCFDPWRWKDRSLENHPYFMAFGCGGRLCLGKELAMVETSLFLYYFLTRYRWEETGGDEIVLFPRVEAPRGLHIRLWTN</sequence>
<comment type="cofactor">
    <cofactor evidence="3">
        <name>heme</name>
        <dbReference type="ChEBI" id="CHEBI:30413"/>
    </cofactor>
</comment>
<accession>A0A7I8J0H5</accession>
<evidence type="ECO:0000256" key="1">
    <source>
        <dbReference type="ARBA" id="ARBA00022723"/>
    </source>
</evidence>
<organism evidence="6">
    <name type="scientific">Spirodela intermedia</name>
    <name type="common">Intermediate duckweed</name>
    <dbReference type="NCBI Taxonomy" id="51605"/>
    <lineage>
        <taxon>Eukaryota</taxon>
        <taxon>Viridiplantae</taxon>
        <taxon>Streptophyta</taxon>
        <taxon>Embryophyta</taxon>
        <taxon>Tracheophyta</taxon>
        <taxon>Spermatophyta</taxon>
        <taxon>Magnoliopsida</taxon>
        <taxon>Liliopsida</taxon>
        <taxon>Araceae</taxon>
        <taxon>Lemnoideae</taxon>
        <taxon>Spirodela</taxon>
    </lineage>
</organism>
<dbReference type="InterPro" id="IPR017972">
    <property type="entry name" value="Cyt_P450_CS"/>
</dbReference>
<evidence type="ECO:0000313" key="6">
    <source>
        <dbReference type="EMBL" id="CAA2623373.1"/>
    </source>
</evidence>
<dbReference type="GO" id="GO:0005506">
    <property type="term" value="F:iron ion binding"/>
    <property type="evidence" value="ECO:0007669"/>
    <property type="project" value="InterPro"/>
</dbReference>
<evidence type="ECO:0000256" key="3">
    <source>
        <dbReference type="PIRSR" id="PIRSR602401-1"/>
    </source>
</evidence>
<dbReference type="GO" id="GO:0010268">
    <property type="term" value="P:brassinosteroid homeostasis"/>
    <property type="evidence" value="ECO:0007669"/>
    <property type="project" value="TreeGrafter"/>
</dbReference>
<keyword evidence="2 3" id="KW-0408">Iron</keyword>
<gene>
    <name evidence="6" type="ORF">SI7747_07009306</name>
</gene>
<dbReference type="Gene3D" id="1.10.630.10">
    <property type="entry name" value="Cytochrome P450"/>
    <property type="match status" value="1"/>
</dbReference>
<dbReference type="PANTHER" id="PTHR24286">
    <property type="entry name" value="CYTOCHROME P450 26"/>
    <property type="match status" value="1"/>
</dbReference>
<dbReference type="Proteomes" id="UP001189122">
    <property type="component" value="Unassembled WGS sequence"/>
</dbReference>
<dbReference type="GO" id="GO:0016705">
    <property type="term" value="F:oxidoreductase activity, acting on paired donors, with incorporation or reduction of molecular oxygen"/>
    <property type="evidence" value="ECO:0007669"/>
    <property type="project" value="InterPro"/>
</dbReference>
<dbReference type="Pfam" id="PF00067">
    <property type="entry name" value="p450"/>
    <property type="match status" value="1"/>
</dbReference>
<evidence type="ECO:0000256" key="4">
    <source>
        <dbReference type="RuleBase" id="RU000461"/>
    </source>
</evidence>
<dbReference type="GO" id="GO:0016132">
    <property type="term" value="P:brassinosteroid biosynthetic process"/>
    <property type="evidence" value="ECO:0007669"/>
    <property type="project" value="TreeGrafter"/>
</dbReference>
<keyword evidence="1 3" id="KW-0479">Metal-binding</keyword>
<keyword evidence="4" id="KW-0503">Monooxygenase</keyword>
<name>A0A7I8J0H5_SPIIN</name>
<dbReference type="GO" id="GO:0016125">
    <property type="term" value="P:sterol metabolic process"/>
    <property type="evidence" value="ECO:0007669"/>
    <property type="project" value="TreeGrafter"/>
</dbReference>
<dbReference type="AlphaFoldDB" id="A0A7I8J0H5"/>
<dbReference type="InterPro" id="IPR002401">
    <property type="entry name" value="Cyt_P450_E_grp-I"/>
</dbReference>
<keyword evidence="4" id="KW-0560">Oxidoreductase</keyword>
<keyword evidence="3 4" id="KW-0349">Heme</keyword>
<dbReference type="PRINTS" id="PR00463">
    <property type="entry name" value="EP450I"/>
</dbReference>
<evidence type="ECO:0000256" key="5">
    <source>
        <dbReference type="SAM" id="MobiDB-lite"/>
    </source>
</evidence>
<feature type="compositionally biased region" description="Basic residues" evidence="5">
    <location>
        <begin position="89"/>
        <end position="99"/>
    </location>
</feature>
<dbReference type="EMBL" id="CACRZD030000007">
    <property type="protein sequence ID" value="CAA6662921.1"/>
    <property type="molecule type" value="Genomic_DNA"/>
</dbReference>
<dbReference type="InterPro" id="IPR001128">
    <property type="entry name" value="Cyt_P450"/>
</dbReference>
<dbReference type="SUPFAM" id="SSF48264">
    <property type="entry name" value="Cytochrome P450"/>
    <property type="match status" value="1"/>
</dbReference>
<proteinExistence type="inferred from homology"/>
<dbReference type="PROSITE" id="PS00086">
    <property type="entry name" value="CYTOCHROME_P450"/>
    <property type="match status" value="1"/>
</dbReference>
<dbReference type="EMBL" id="LR743594">
    <property type="protein sequence ID" value="CAA2623373.1"/>
    <property type="molecule type" value="Genomic_DNA"/>
</dbReference>
<evidence type="ECO:0000256" key="2">
    <source>
        <dbReference type="ARBA" id="ARBA00023004"/>
    </source>
</evidence>
<comment type="similarity">
    <text evidence="4">Belongs to the cytochrome P450 family.</text>
</comment>
<dbReference type="GO" id="GO:0020037">
    <property type="term" value="F:heme binding"/>
    <property type="evidence" value="ECO:0007669"/>
    <property type="project" value="InterPro"/>
</dbReference>
<dbReference type="GO" id="GO:0004497">
    <property type="term" value="F:monooxygenase activity"/>
    <property type="evidence" value="ECO:0007669"/>
    <property type="project" value="UniProtKB-KW"/>
</dbReference>
<keyword evidence="7" id="KW-1185">Reference proteome</keyword>
<dbReference type="InterPro" id="IPR036396">
    <property type="entry name" value="Cyt_P450_sf"/>
</dbReference>
<dbReference type="PRINTS" id="PR00385">
    <property type="entry name" value="P450"/>
</dbReference>
<feature type="region of interest" description="Disordered" evidence="5">
    <location>
        <begin position="85"/>
        <end position="115"/>
    </location>
</feature>